<dbReference type="STRING" id="363870.NG54_03325"/>
<protein>
    <submittedName>
        <fullName evidence="2">Uncharacterized protein</fullName>
    </submittedName>
</protein>
<sequence>MDDNPLKGINFSKFNFSLPNVNPIGPTIQQMNESMRSAERAIREKQEREEQYKENVLNTLMNIERNTGDISALISLVQKSNDTREEVLNILKEIWDISSAQTVEEADSKYRSVMDKANKLNQDVEMTLNLINYGKTIWLAVKEYIKNPF</sequence>
<organism evidence="2 3">
    <name type="scientific">Heyndrickxia ginsengihumi</name>
    <dbReference type="NCBI Taxonomy" id="363870"/>
    <lineage>
        <taxon>Bacteria</taxon>
        <taxon>Bacillati</taxon>
        <taxon>Bacillota</taxon>
        <taxon>Bacilli</taxon>
        <taxon>Bacillales</taxon>
        <taxon>Bacillaceae</taxon>
        <taxon>Heyndrickxia</taxon>
    </lineage>
</organism>
<dbReference type="AlphaFoldDB" id="A0A0A6VFL6"/>
<gene>
    <name evidence="2" type="ORF">NG54_03325</name>
</gene>
<dbReference type="OrthoDB" id="9934745at2"/>
<evidence type="ECO:0000313" key="3">
    <source>
        <dbReference type="Proteomes" id="UP000030588"/>
    </source>
</evidence>
<dbReference type="RefSeq" id="WP_035353174.1">
    <property type="nucleotide sequence ID" value="NZ_JRUN01000006.1"/>
</dbReference>
<feature type="coiled-coil region" evidence="1">
    <location>
        <begin position="28"/>
        <end position="55"/>
    </location>
</feature>
<dbReference type="Proteomes" id="UP000030588">
    <property type="component" value="Unassembled WGS sequence"/>
</dbReference>
<evidence type="ECO:0000256" key="1">
    <source>
        <dbReference type="SAM" id="Coils"/>
    </source>
</evidence>
<dbReference type="EMBL" id="JRUN01000006">
    <property type="protein sequence ID" value="KHD86361.1"/>
    <property type="molecule type" value="Genomic_DNA"/>
</dbReference>
<accession>A0A0A6VFL6</accession>
<keyword evidence="1" id="KW-0175">Coiled coil</keyword>
<name>A0A0A6VFL6_9BACI</name>
<evidence type="ECO:0000313" key="2">
    <source>
        <dbReference type="EMBL" id="KHD86361.1"/>
    </source>
</evidence>
<comment type="caution">
    <text evidence="2">The sequence shown here is derived from an EMBL/GenBank/DDBJ whole genome shotgun (WGS) entry which is preliminary data.</text>
</comment>
<reference evidence="2 3" key="1">
    <citation type="submission" date="2014-10" db="EMBL/GenBank/DDBJ databases">
        <title>Draft genome of phytase producing Bacillus ginsengihumi strain M2.11.</title>
        <authorList>
            <person name="Toymentseva A."/>
            <person name="Boulygina E.A."/>
            <person name="Kazakov S.V."/>
            <person name="Kayumov I."/>
            <person name="Suleimanova A.D."/>
            <person name="Mardanova A.M."/>
            <person name="Maria S.N."/>
            <person name="Sergey M.Y."/>
            <person name="Sharipova M.R."/>
        </authorList>
    </citation>
    <scope>NUCLEOTIDE SEQUENCE [LARGE SCALE GENOMIC DNA]</scope>
    <source>
        <strain evidence="2 3">M2.11</strain>
    </source>
</reference>
<proteinExistence type="predicted"/>